<accession>A0A6G5A4Q3</accession>
<evidence type="ECO:0000256" key="1">
    <source>
        <dbReference type="SAM" id="SignalP"/>
    </source>
</evidence>
<sequence>MKHQVSVFVMTGFFILVAGSQHFFNERNTTTINMQYSFIILRAIAKITEVVFMDEEPCSLKRSLLQAVLQKLKAQKRCPYILPLRDYKNTLLCS</sequence>
<proteinExistence type="predicted"/>
<dbReference type="AlphaFoldDB" id="A0A6G5A4Q3"/>
<feature type="chain" id="PRO_5026189754" evidence="1">
    <location>
        <begin position="21"/>
        <end position="94"/>
    </location>
</feature>
<reference evidence="2" key="1">
    <citation type="submission" date="2020-03" db="EMBL/GenBank/DDBJ databases">
        <title>A transcriptome and proteome of the tick Rhipicephalus microplus shaped by the genetic composition of its hosts and developmental stage.</title>
        <authorList>
            <person name="Garcia G.R."/>
            <person name="Ribeiro J.M.C."/>
            <person name="Maruyama S.R."/>
            <person name="Gardinasse L.G."/>
            <person name="Nelson K."/>
            <person name="Ferreira B.R."/>
            <person name="Andrade T.G."/>
            <person name="Santos I.K.F.M."/>
        </authorList>
    </citation>
    <scope>NUCLEOTIDE SEQUENCE</scope>
    <source>
        <strain evidence="2">NSGR</strain>
        <tissue evidence="2">Salivary glands</tissue>
    </source>
</reference>
<dbReference type="EMBL" id="GIKN01002903">
    <property type="protein sequence ID" value="NIE45176.1"/>
    <property type="molecule type" value="Transcribed_RNA"/>
</dbReference>
<name>A0A6G5A4Q3_RHIMP</name>
<keyword evidence="1" id="KW-0732">Signal</keyword>
<evidence type="ECO:0000313" key="2">
    <source>
        <dbReference type="EMBL" id="NIE45176.1"/>
    </source>
</evidence>
<organism evidence="2">
    <name type="scientific">Rhipicephalus microplus</name>
    <name type="common">Cattle tick</name>
    <name type="synonym">Boophilus microplus</name>
    <dbReference type="NCBI Taxonomy" id="6941"/>
    <lineage>
        <taxon>Eukaryota</taxon>
        <taxon>Metazoa</taxon>
        <taxon>Ecdysozoa</taxon>
        <taxon>Arthropoda</taxon>
        <taxon>Chelicerata</taxon>
        <taxon>Arachnida</taxon>
        <taxon>Acari</taxon>
        <taxon>Parasitiformes</taxon>
        <taxon>Ixodida</taxon>
        <taxon>Ixodoidea</taxon>
        <taxon>Ixodidae</taxon>
        <taxon>Rhipicephalinae</taxon>
        <taxon>Rhipicephalus</taxon>
        <taxon>Boophilus</taxon>
    </lineage>
</organism>
<protein>
    <submittedName>
        <fullName evidence="2">Putative secreted protein</fullName>
    </submittedName>
</protein>
<feature type="signal peptide" evidence="1">
    <location>
        <begin position="1"/>
        <end position="20"/>
    </location>
</feature>